<comment type="catalytic activity">
    <reaction evidence="12">
        <text>O-phospho-L-serine + H2O = L-serine + phosphate</text>
        <dbReference type="Rhea" id="RHEA:21208"/>
        <dbReference type="ChEBI" id="CHEBI:15377"/>
        <dbReference type="ChEBI" id="CHEBI:33384"/>
        <dbReference type="ChEBI" id="CHEBI:43474"/>
        <dbReference type="ChEBI" id="CHEBI:57524"/>
        <dbReference type="EC" id="3.1.3.3"/>
    </reaction>
</comment>
<keyword evidence="9" id="KW-0460">Magnesium</keyword>
<dbReference type="SFLD" id="SFLDS00003">
    <property type="entry name" value="Haloacid_Dehalogenase"/>
    <property type="match status" value="1"/>
</dbReference>
<evidence type="ECO:0000256" key="13">
    <source>
        <dbReference type="ARBA" id="ARBA00048523"/>
    </source>
</evidence>
<feature type="active site" description="Nucleophile" evidence="14">
    <location>
        <position position="356"/>
    </location>
</feature>
<evidence type="ECO:0000256" key="9">
    <source>
        <dbReference type="ARBA" id="ARBA00022842"/>
    </source>
</evidence>
<evidence type="ECO:0000256" key="11">
    <source>
        <dbReference type="ARBA" id="ARBA00031693"/>
    </source>
</evidence>
<dbReference type="InterPro" id="IPR036412">
    <property type="entry name" value="HAD-like_sf"/>
</dbReference>
<dbReference type="AlphaFoldDB" id="A0KPD9"/>
<evidence type="ECO:0000256" key="10">
    <source>
        <dbReference type="ARBA" id="ARBA00023299"/>
    </source>
</evidence>
<evidence type="ECO:0000256" key="1">
    <source>
        <dbReference type="ARBA" id="ARBA00001946"/>
    </source>
</evidence>
<evidence type="ECO:0000313" key="17">
    <source>
        <dbReference type="Proteomes" id="UP000000756"/>
    </source>
</evidence>
<dbReference type="eggNOG" id="COG0560">
    <property type="taxonomic scope" value="Bacteria"/>
</dbReference>
<keyword evidence="7" id="KW-0479">Metal-binding</keyword>
<dbReference type="EC" id="3.1.3.3" evidence="4"/>
<evidence type="ECO:0000256" key="4">
    <source>
        <dbReference type="ARBA" id="ARBA00012640"/>
    </source>
</evidence>
<evidence type="ECO:0000256" key="3">
    <source>
        <dbReference type="ARBA" id="ARBA00009184"/>
    </source>
</evidence>
<dbReference type="UniPathway" id="UPA00135">
    <property type="reaction ID" value="UER00198"/>
</dbReference>
<evidence type="ECO:0000256" key="5">
    <source>
        <dbReference type="ARBA" id="ARBA00015196"/>
    </source>
</evidence>
<dbReference type="PANTHER" id="PTHR43344:SF2">
    <property type="entry name" value="PHOSPHOSERINE PHOSPHATASE"/>
    <property type="match status" value="1"/>
</dbReference>
<dbReference type="STRING" id="380703.AHA_3685"/>
<keyword evidence="10" id="KW-0718">Serine biosynthesis</keyword>
<proteinExistence type="inferred from homology"/>
<protein>
    <recommendedName>
        <fullName evidence="5">Phosphoserine phosphatase</fullName>
        <ecNumber evidence="4">3.1.3.3</ecNumber>
    </recommendedName>
    <alternativeName>
        <fullName evidence="11">O-phosphoserine phosphohydrolase</fullName>
    </alternativeName>
</protein>
<keyword evidence="8 16" id="KW-0378">Hydrolase</keyword>
<evidence type="ECO:0000313" key="16">
    <source>
        <dbReference type="EMBL" id="ABK37501.1"/>
    </source>
</evidence>
<dbReference type="Pfam" id="PF00702">
    <property type="entry name" value="Hydrolase"/>
    <property type="match status" value="1"/>
</dbReference>
<evidence type="ECO:0000256" key="14">
    <source>
        <dbReference type="PIRSR" id="PIRSR604469-1"/>
    </source>
</evidence>
<comment type="pathway">
    <text evidence="2">Amino-acid biosynthesis; L-serine biosynthesis; L-serine from 3-phospho-D-glycerate: step 3/3.</text>
</comment>
<dbReference type="PATRIC" id="fig|380703.7.peg.3662"/>
<reference evidence="16 17" key="1">
    <citation type="journal article" date="2006" name="J. Bacteriol.">
        <title>Genome sequence of Aeromonas hydrophila ATCC 7966T: jack of all trades.</title>
        <authorList>
            <person name="Seshadri R."/>
            <person name="Joseph S.W."/>
            <person name="Chopra A.K."/>
            <person name="Sha J."/>
            <person name="Shaw J."/>
            <person name="Graf J."/>
            <person name="Haft D."/>
            <person name="Wu M."/>
            <person name="Ren Q."/>
            <person name="Rosovitz M.J."/>
            <person name="Madupu R."/>
            <person name="Tallon L."/>
            <person name="Kim M."/>
            <person name="Jin S."/>
            <person name="Vuong H."/>
            <person name="Stine O.C."/>
            <person name="Ali A."/>
            <person name="Horneman A.J."/>
            <person name="Heidelberg J.F."/>
        </authorList>
    </citation>
    <scope>NUCLEOTIDE SEQUENCE [LARGE SCALE GENOMIC DNA]</scope>
    <source>
        <strain evidence="17">ATCC 7966 / DSM 30187 / BCRC 13018 / CCUG 14551 / JCM 1027 / KCTC 2358 / NCIMB 9240 / NCTC 8049</strain>
    </source>
</reference>
<dbReference type="NCBIfam" id="TIGR00338">
    <property type="entry name" value="serB"/>
    <property type="match status" value="1"/>
</dbReference>
<gene>
    <name evidence="16" type="ordered locus">AHA_3685</name>
</gene>
<dbReference type="Gene3D" id="3.40.50.1000">
    <property type="entry name" value="HAD superfamily/HAD-like"/>
    <property type="match status" value="1"/>
</dbReference>
<dbReference type="InterPro" id="IPR004469">
    <property type="entry name" value="PSP"/>
</dbReference>
<dbReference type="GO" id="GO:0036424">
    <property type="term" value="F:L-phosphoserine phosphatase activity"/>
    <property type="evidence" value="ECO:0007669"/>
    <property type="project" value="InterPro"/>
</dbReference>
<dbReference type="GO" id="GO:0006564">
    <property type="term" value="P:L-serine biosynthetic process"/>
    <property type="evidence" value="ECO:0007669"/>
    <property type="project" value="UniProtKB-KW"/>
</dbReference>
<comment type="cofactor">
    <cofactor evidence="1">
        <name>Mg(2+)</name>
        <dbReference type="ChEBI" id="CHEBI:18420"/>
    </cofactor>
</comment>
<evidence type="ECO:0000256" key="15">
    <source>
        <dbReference type="SAM" id="MobiDB-lite"/>
    </source>
</evidence>
<organism evidence="16 17">
    <name type="scientific">Aeromonas hydrophila subsp. hydrophila (strain ATCC 7966 / DSM 30187 / BCRC 13018 / CCUG 14551 / JCM 1027 / KCTC 2358 / NCIMB 9240 / NCTC 8049)</name>
    <dbReference type="NCBI Taxonomy" id="380703"/>
    <lineage>
        <taxon>Bacteria</taxon>
        <taxon>Pseudomonadati</taxon>
        <taxon>Pseudomonadota</taxon>
        <taxon>Gammaproteobacteria</taxon>
        <taxon>Aeromonadales</taxon>
        <taxon>Aeromonadaceae</taxon>
        <taxon>Aeromonas</taxon>
    </lineage>
</organism>
<feature type="active site" description="Proton donor" evidence="14">
    <location>
        <position position="358"/>
    </location>
</feature>
<dbReference type="Proteomes" id="UP000000756">
    <property type="component" value="Chromosome"/>
</dbReference>
<evidence type="ECO:0000256" key="2">
    <source>
        <dbReference type="ARBA" id="ARBA00005135"/>
    </source>
</evidence>
<dbReference type="EnsemblBacteria" id="ABK37501">
    <property type="protein sequence ID" value="ABK37501"/>
    <property type="gene ID" value="AHA_3685"/>
</dbReference>
<dbReference type="OrthoDB" id="9792539at2"/>
<feature type="region of interest" description="Disordered" evidence="15">
    <location>
        <begin position="1"/>
        <end position="23"/>
    </location>
</feature>
<dbReference type="SUPFAM" id="SSF56784">
    <property type="entry name" value="HAD-like"/>
    <property type="match status" value="1"/>
</dbReference>
<evidence type="ECO:0000256" key="7">
    <source>
        <dbReference type="ARBA" id="ARBA00022723"/>
    </source>
</evidence>
<dbReference type="CDD" id="cd07500">
    <property type="entry name" value="HAD_PSP"/>
    <property type="match status" value="1"/>
</dbReference>
<dbReference type="InterPro" id="IPR023214">
    <property type="entry name" value="HAD_sf"/>
</dbReference>
<dbReference type="NCBIfam" id="TIGR01488">
    <property type="entry name" value="HAD-SF-IB"/>
    <property type="match status" value="1"/>
</dbReference>
<dbReference type="HOGENOM" id="CLU_479544_0_0_6"/>
<dbReference type="PANTHER" id="PTHR43344">
    <property type="entry name" value="PHOSPHOSERINE PHOSPHATASE"/>
    <property type="match status" value="1"/>
</dbReference>
<dbReference type="GO" id="GO:0005737">
    <property type="term" value="C:cytoplasm"/>
    <property type="evidence" value="ECO:0007669"/>
    <property type="project" value="TreeGrafter"/>
</dbReference>
<dbReference type="InterPro" id="IPR050582">
    <property type="entry name" value="HAD-like_SerB"/>
</dbReference>
<keyword evidence="17" id="KW-1185">Reference proteome</keyword>
<evidence type="ECO:0000256" key="12">
    <source>
        <dbReference type="ARBA" id="ARBA00048138"/>
    </source>
</evidence>
<sequence length="568" mass="60496">MLAHPHVVATDPVGDQQPGQQGDQQHQPLLLLYHLEPGILVRQHLLLFQRNAQIPQGLLPIQDLLHKLDAPLALLRYRLVAVTDGQQAVQRHRIVRLGEGDAAGIVEGDVEDLGLGGQILGQPLQLAVLVLLEPALHVAGGIGHQRLGPVACLAVQRSLALTLHVDEYREHPEPEQDAGTETEHSFDGEMTQALSLLLTRGGGILALACTKSNTLLWASIVNPMITKEGVIPMLLSQLPAEISEWSECLSGAPWWEATPQALLPAASALDGGWLVLFGRALAGHHLGRLAGLLAQHELQARLYPPAMPAGVPLLLLGTDRFSPALVQALKGEEWDIDLCHLSALPSLAEPGLLVMDMDSTAIRIECIDEIARLAGVGEQVAAVTAAAMQGQLEFADSLRARVALLEGAPVTLLDQVAANMPWMPGLQLMVDTLKQAGWKVAIASGGFTRFAGQLQRELGLDAIFANELAVEGQQLTGKVSGRIVDAAVKAEVLQLLAQEYGIAAGQTVAVGDGANDLKMMGVAGLGIAIHAKPLVRAQAAATLNHHDLEGVICLLGALACRQQRWDRR</sequence>
<dbReference type="EMBL" id="CP000462">
    <property type="protein sequence ID" value="ABK37501.1"/>
    <property type="molecule type" value="Genomic_DNA"/>
</dbReference>
<name>A0KPD9_AERHH</name>
<evidence type="ECO:0000256" key="8">
    <source>
        <dbReference type="ARBA" id="ARBA00022801"/>
    </source>
</evidence>
<dbReference type="SFLD" id="SFLDG01136">
    <property type="entry name" value="C1.6:_Phosphoserine_Phosphatas"/>
    <property type="match status" value="1"/>
</dbReference>
<dbReference type="KEGG" id="aha:AHA_3685"/>
<comment type="similarity">
    <text evidence="3">Belongs to the HAD-like hydrolase superfamily. SerB family.</text>
</comment>
<feature type="compositionally biased region" description="Low complexity" evidence="15">
    <location>
        <begin position="11"/>
        <end position="23"/>
    </location>
</feature>
<dbReference type="SFLD" id="SFLDG01137">
    <property type="entry name" value="C1.6.1:_Phosphoserine_Phosphat"/>
    <property type="match status" value="1"/>
</dbReference>
<evidence type="ECO:0000256" key="6">
    <source>
        <dbReference type="ARBA" id="ARBA00022605"/>
    </source>
</evidence>
<accession>A0KPD9</accession>
<comment type="catalytic activity">
    <reaction evidence="13">
        <text>O-phospho-D-serine + H2O = D-serine + phosphate</text>
        <dbReference type="Rhea" id="RHEA:24873"/>
        <dbReference type="ChEBI" id="CHEBI:15377"/>
        <dbReference type="ChEBI" id="CHEBI:35247"/>
        <dbReference type="ChEBI" id="CHEBI:43474"/>
        <dbReference type="ChEBI" id="CHEBI:58680"/>
        <dbReference type="EC" id="3.1.3.3"/>
    </reaction>
</comment>
<keyword evidence="6" id="KW-0028">Amino-acid biosynthesis</keyword>
<dbReference type="GO" id="GO:0000287">
    <property type="term" value="F:magnesium ion binding"/>
    <property type="evidence" value="ECO:0007669"/>
    <property type="project" value="TreeGrafter"/>
</dbReference>
<dbReference type="SFLD" id="SFLDF00029">
    <property type="entry name" value="phosphoserine_phosphatase"/>
    <property type="match status" value="1"/>
</dbReference>